<dbReference type="Gene3D" id="1.25.40.990">
    <property type="match status" value="1"/>
</dbReference>
<keyword evidence="4" id="KW-1185">Reference proteome</keyword>
<feature type="region of interest" description="Disordered" evidence="1">
    <location>
        <begin position="54"/>
        <end position="113"/>
    </location>
</feature>
<comment type="caution">
    <text evidence="3">The sequence shown here is derived from an EMBL/GenBank/DDBJ whole genome shotgun (WGS) entry which is preliminary data.</text>
</comment>
<feature type="region of interest" description="Disordered" evidence="1">
    <location>
        <begin position="237"/>
        <end position="389"/>
    </location>
</feature>
<evidence type="ECO:0000256" key="1">
    <source>
        <dbReference type="SAM" id="MobiDB-lite"/>
    </source>
</evidence>
<reference evidence="3 4" key="1">
    <citation type="journal article" date="2014" name="Mol. Plant">
        <title>Chromosome Scale Genome Assembly and Transcriptome Profiling of Nannochloropsis gaditana in Nitrogen Depletion.</title>
        <authorList>
            <person name="Corteggiani Carpinelli E."/>
            <person name="Telatin A."/>
            <person name="Vitulo N."/>
            <person name="Forcato C."/>
            <person name="D'Angelo M."/>
            <person name="Schiavon R."/>
            <person name="Vezzi A."/>
            <person name="Giacometti G.M."/>
            <person name="Morosinotto T."/>
            <person name="Valle G."/>
        </authorList>
    </citation>
    <scope>NUCLEOTIDE SEQUENCE [LARGE SCALE GENOMIC DNA]</scope>
    <source>
        <strain evidence="3 4">B-31</strain>
    </source>
</reference>
<feature type="region of interest" description="Disordered" evidence="1">
    <location>
        <begin position="128"/>
        <end position="147"/>
    </location>
</feature>
<dbReference type="OrthoDB" id="199574at2759"/>
<protein>
    <submittedName>
        <fullName evidence="3">SAC3/GANP/Nin1/mts3/eIF-3 p25</fullName>
    </submittedName>
</protein>
<gene>
    <name evidence="3" type="ORF">Naga_100129g15</name>
</gene>
<feature type="compositionally biased region" description="Basic and acidic residues" evidence="1">
    <location>
        <begin position="320"/>
        <end position="334"/>
    </location>
</feature>
<evidence type="ECO:0000259" key="2">
    <source>
        <dbReference type="Pfam" id="PF03399"/>
    </source>
</evidence>
<accession>W7UCU8</accession>
<dbReference type="PANTHER" id="PTHR12436">
    <property type="entry name" value="80 KDA MCM3-ASSOCIATED PROTEIN"/>
    <property type="match status" value="1"/>
</dbReference>
<feature type="domain" description="SAC3/GANP/THP3 conserved" evidence="2">
    <location>
        <begin position="435"/>
        <end position="661"/>
    </location>
</feature>
<dbReference type="GO" id="GO:0005634">
    <property type="term" value="C:nucleus"/>
    <property type="evidence" value="ECO:0007669"/>
    <property type="project" value="TreeGrafter"/>
</dbReference>
<dbReference type="Pfam" id="PF03399">
    <property type="entry name" value="SAC3_GANP"/>
    <property type="match status" value="1"/>
</dbReference>
<feature type="region of interest" description="Disordered" evidence="1">
    <location>
        <begin position="1"/>
        <end position="21"/>
    </location>
</feature>
<dbReference type="AlphaFoldDB" id="W7UCU8"/>
<sequence length="722" mass="79552">MHAAAYSTPTPQQEASPEAAAEAARVLAWQQYYAAQQHQYAAYYQHQPRPGDASLPYSAGGLASSPLPAAPPSQQQAGAAPTPSYAQVVTGQGGPGVSQPQSAAPTVRVTEDSVRRAELERMAVEYRNSQVSNTGARAETGRGPVPAHASNRFAAARTSAPLPPTKKEKSGGKSGSAAPPALNRWVEKCFLSVAHSLSQQEEMEAALSSYVKELAQRNELWSVDWATKPLLSLPLASSFPAGGTAYHQGKKREREVSPSPRSVPRRRGEEVEEGEVRNGRWRSPTDGRRYSESEEEMEEGEEDEEESYRWGGTRGRGRGRRDGRGPAQELEGRAGKRARKRKGGKGGMNVGKYGPSGGEGKYGPGGGGDTGLSAEEEEAKRRRQARFDDRRWRPRTVGRSTNVSDFFDGRGAPGEGGFDFREVKAVVGRCQEVEKEYFRLNEVPDPASVRPEPVLRQALARLLRRFHALPPLQSAREADYKEYLWTQFKAIRQDLLIQNLKNAFAVEVYEAHARVALACNDLNEYNQCQTQLMELYKEADLPPEALAHAPEFTAYRVLYYVYLQSNPKYADGDSGVLRVLAQLSNTDKQATAVRHALAVRRAAVVGNYHRLGILYREAPGEGRRIMKHFMDQARVRAMQTMVKAYKPTLPAKFVEAELGFGKLSTKDGEKVEDGEEESARSFIERVGWVLAGDEGPNGGREVYWDMKASKVDPAAAVTRTLM</sequence>
<feature type="region of interest" description="Disordered" evidence="1">
    <location>
        <begin position="154"/>
        <end position="179"/>
    </location>
</feature>
<name>W7UCU8_9STRA</name>
<dbReference type="Proteomes" id="UP000019335">
    <property type="component" value="Chromosome 1"/>
</dbReference>
<feature type="compositionally biased region" description="Basic and acidic residues" evidence="1">
    <location>
        <begin position="266"/>
        <end position="292"/>
    </location>
</feature>
<feature type="compositionally biased region" description="Acidic residues" evidence="1">
    <location>
        <begin position="293"/>
        <end position="306"/>
    </location>
</feature>
<dbReference type="PANTHER" id="PTHR12436:SF4">
    <property type="entry name" value="LEUKOCYTE RECEPTOR CLUSTER MEMBER 8"/>
    <property type="match status" value="1"/>
</dbReference>
<proteinExistence type="predicted"/>
<dbReference type="InterPro" id="IPR045107">
    <property type="entry name" value="SAC3/GANP/THP3"/>
</dbReference>
<evidence type="ECO:0000313" key="3">
    <source>
        <dbReference type="EMBL" id="EWM30611.1"/>
    </source>
</evidence>
<feature type="compositionally biased region" description="Low complexity" evidence="1">
    <location>
        <begin position="58"/>
        <end position="81"/>
    </location>
</feature>
<evidence type="ECO:0000313" key="4">
    <source>
        <dbReference type="Proteomes" id="UP000019335"/>
    </source>
</evidence>
<feature type="compositionally biased region" description="Gly residues" evidence="1">
    <location>
        <begin position="345"/>
        <end position="370"/>
    </location>
</feature>
<dbReference type="InterPro" id="IPR005062">
    <property type="entry name" value="SAC3/GANP/THP3_conserved"/>
</dbReference>
<feature type="compositionally biased region" description="Basic residues" evidence="1">
    <location>
        <begin position="335"/>
        <end position="344"/>
    </location>
</feature>
<dbReference type="EMBL" id="AZIL01000025">
    <property type="protein sequence ID" value="EWM30611.1"/>
    <property type="molecule type" value="Genomic_DNA"/>
</dbReference>
<organism evidence="3 4">
    <name type="scientific">Nannochloropsis gaditana</name>
    <dbReference type="NCBI Taxonomy" id="72520"/>
    <lineage>
        <taxon>Eukaryota</taxon>
        <taxon>Sar</taxon>
        <taxon>Stramenopiles</taxon>
        <taxon>Ochrophyta</taxon>
        <taxon>Eustigmatophyceae</taxon>
        <taxon>Eustigmatales</taxon>
        <taxon>Monodopsidaceae</taxon>
        <taxon>Nannochloropsis</taxon>
    </lineage>
</organism>